<comment type="caution">
    <text evidence="1">The sequence shown here is derived from an EMBL/GenBank/DDBJ whole genome shotgun (WGS) entry which is preliminary data.</text>
</comment>
<evidence type="ECO:0000313" key="2">
    <source>
        <dbReference type="Proteomes" id="UP001150603"/>
    </source>
</evidence>
<proteinExistence type="predicted"/>
<organism evidence="1 2">
    <name type="scientific">Linderina macrospora</name>
    <dbReference type="NCBI Taxonomy" id="4868"/>
    <lineage>
        <taxon>Eukaryota</taxon>
        <taxon>Fungi</taxon>
        <taxon>Fungi incertae sedis</taxon>
        <taxon>Zoopagomycota</taxon>
        <taxon>Kickxellomycotina</taxon>
        <taxon>Kickxellomycetes</taxon>
        <taxon>Kickxellales</taxon>
        <taxon>Kickxellaceae</taxon>
        <taxon>Linderina</taxon>
    </lineage>
</organism>
<evidence type="ECO:0000313" key="1">
    <source>
        <dbReference type="EMBL" id="KAJ1939603.1"/>
    </source>
</evidence>
<accession>A0ACC1J6I3</accession>
<keyword evidence="2" id="KW-1185">Reference proteome</keyword>
<reference evidence="1" key="1">
    <citation type="submission" date="2022-07" db="EMBL/GenBank/DDBJ databases">
        <title>Phylogenomic reconstructions and comparative analyses of Kickxellomycotina fungi.</title>
        <authorList>
            <person name="Reynolds N.K."/>
            <person name="Stajich J.E."/>
            <person name="Barry K."/>
            <person name="Grigoriev I.V."/>
            <person name="Crous P."/>
            <person name="Smith M.E."/>
        </authorList>
    </citation>
    <scope>NUCLEOTIDE SEQUENCE</scope>
    <source>
        <strain evidence="1">NRRL 5244</strain>
    </source>
</reference>
<name>A0ACC1J6I3_9FUNG</name>
<dbReference type="Proteomes" id="UP001150603">
    <property type="component" value="Unassembled WGS sequence"/>
</dbReference>
<protein>
    <submittedName>
        <fullName evidence="1">Uncharacterized protein</fullName>
    </submittedName>
</protein>
<dbReference type="EMBL" id="JANBPW010002793">
    <property type="protein sequence ID" value="KAJ1939603.1"/>
    <property type="molecule type" value="Genomic_DNA"/>
</dbReference>
<sequence length="253" mass="27451">MFQIAAEMNLSETAFIIPKNASGPNAFQEASQFGLRWFTPTEEVKLCGHATLATSYVLFNKIGNKSTELRFDTLSGELAVRRGLDGLLDMTFPLDAPEPVEITDDVKLLVASIYGEYHESIEVGLSPSLNYLVVHDPDANETDIVNLDPNITPEAYAAGKRVGVIAVIATAKGTQKDFHSRVFGPWVGIAEDPVTGSAHTVLAPFWQGRLSKKSFSAEQSSKRVGHLEVDIVSDTHVQVSGKAVAVFEGYITL</sequence>
<gene>
    <name evidence="1" type="ORF">FBU59_004066</name>
</gene>